<feature type="compositionally biased region" description="Basic and acidic residues" evidence="1">
    <location>
        <begin position="301"/>
        <end position="335"/>
    </location>
</feature>
<evidence type="ECO:0000256" key="1">
    <source>
        <dbReference type="SAM" id="MobiDB-lite"/>
    </source>
</evidence>
<dbReference type="Proteomes" id="UP000093902">
    <property type="component" value="Unassembled WGS sequence"/>
</dbReference>
<dbReference type="EMBL" id="LZSO01000017">
    <property type="protein sequence ID" value="OBB30662.1"/>
    <property type="molecule type" value="Genomic_DNA"/>
</dbReference>
<evidence type="ECO:0000256" key="2">
    <source>
        <dbReference type="SAM" id="Phobius"/>
    </source>
</evidence>
<feature type="domain" description="DUF6542" evidence="3">
    <location>
        <begin position="23"/>
        <end position="141"/>
    </location>
</feature>
<feature type="transmembrane region" description="Helical" evidence="2">
    <location>
        <begin position="24"/>
        <end position="43"/>
    </location>
</feature>
<protein>
    <recommendedName>
        <fullName evidence="3">DUF6542 domain-containing protein</fullName>
    </recommendedName>
</protein>
<dbReference type="AlphaFoldDB" id="A0A1A0R8K3"/>
<feature type="compositionally biased region" description="Polar residues" evidence="1">
    <location>
        <begin position="344"/>
        <end position="355"/>
    </location>
</feature>
<reference evidence="5" key="1">
    <citation type="submission" date="2016-06" db="EMBL/GenBank/DDBJ databases">
        <authorList>
            <person name="Sutton G."/>
            <person name="Brinkac L."/>
            <person name="Sanka R."/>
            <person name="Adams M."/>
            <person name="Lau E."/>
            <person name="Mehaffy C."/>
            <person name="Tameris M."/>
            <person name="Hatherill M."/>
            <person name="Hanekom W."/>
            <person name="Mahomed H."/>
            <person name="Mcshane H."/>
        </authorList>
    </citation>
    <scope>NUCLEOTIDE SEQUENCE [LARGE SCALE GENOMIC DNA]</scope>
    <source>
        <strain evidence="5">852002-51209_SCH5440388</strain>
    </source>
</reference>
<feature type="region of interest" description="Disordered" evidence="1">
    <location>
        <begin position="184"/>
        <end position="403"/>
    </location>
</feature>
<keyword evidence="2" id="KW-1133">Transmembrane helix</keyword>
<evidence type="ECO:0000313" key="5">
    <source>
        <dbReference type="Proteomes" id="UP000093902"/>
    </source>
</evidence>
<feature type="transmembrane region" description="Helical" evidence="2">
    <location>
        <begin position="81"/>
        <end position="100"/>
    </location>
</feature>
<proteinExistence type="predicted"/>
<dbReference type="STRING" id="43304.GCA_001403655_04790"/>
<evidence type="ECO:0000313" key="4">
    <source>
        <dbReference type="EMBL" id="OBB30662.1"/>
    </source>
</evidence>
<keyword evidence="2" id="KW-0472">Membrane</keyword>
<feature type="compositionally biased region" description="Basic and acidic residues" evidence="1">
    <location>
        <begin position="192"/>
        <end position="216"/>
    </location>
</feature>
<organism evidence="4 5">
    <name type="scientific">Mycolicibacterium peregrinum</name>
    <name type="common">Mycobacterium peregrinum</name>
    <dbReference type="NCBI Taxonomy" id="43304"/>
    <lineage>
        <taxon>Bacteria</taxon>
        <taxon>Bacillati</taxon>
        <taxon>Actinomycetota</taxon>
        <taxon>Actinomycetes</taxon>
        <taxon>Mycobacteriales</taxon>
        <taxon>Mycobacteriaceae</taxon>
        <taxon>Mycolicibacterium</taxon>
    </lineage>
</organism>
<name>A0A1A0R8K3_MYCPR</name>
<feature type="compositionally biased region" description="Low complexity" evidence="1">
    <location>
        <begin position="223"/>
        <end position="235"/>
    </location>
</feature>
<feature type="compositionally biased region" description="Basic residues" evidence="1">
    <location>
        <begin position="356"/>
        <end position="366"/>
    </location>
</feature>
<sequence length="403" mass="43733">MSGQRAQSAVPADHRSVHPRFAGVPWWGAVLLAITATAIGFAFDAGSGDRELSSVFAICYSLGCILAVLAVQQAGLFTAVIQPPLILFVAVPGSYFLFHGGELQGVKDLAINCGYPLIERFPLMLFLSATVLLIGLGRWYVGLTSRKEAGADEAAGSGTAKTPTASPIAGIVSSVTTKLSGLVLRKPATASTRRDRTAEHDPATDVPPRRRPSERPTRRRPAGAESGAGAAAAAGAGAGRPRGERRPTKRTAPPRPRPDRAATGDLGNELDGAIPERPRRPRPPRPAEPGAGEPRRRVRSQPREPRKQPPPERREAGAFETPRERPQRQRRRFDDYQPFEEPFEQSNQPPNGSGRSTHHPVSRVRYRGADDEDHRVGHRTRPRSTKGTKGSTARGRHSWEYDD</sequence>
<gene>
    <name evidence="4" type="ORF">A5792_18055</name>
</gene>
<feature type="compositionally biased region" description="Basic residues" evidence="1">
    <location>
        <begin position="376"/>
        <end position="386"/>
    </location>
</feature>
<dbReference type="InterPro" id="IPR046672">
    <property type="entry name" value="DUF6542"/>
</dbReference>
<keyword evidence="2" id="KW-0812">Transmembrane</keyword>
<accession>A0A1A0R8K3</accession>
<feature type="transmembrane region" description="Helical" evidence="2">
    <location>
        <begin position="121"/>
        <end position="141"/>
    </location>
</feature>
<dbReference type="RefSeq" id="WP_064931953.1">
    <property type="nucleotide sequence ID" value="NZ_LZSO01000017.1"/>
</dbReference>
<dbReference type="Pfam" id="PF20177">
    <property type="entry name" value="DUF6542"/>
    <property type="match status" value="1"/>
</dbReference>
<evidence type="ECO:0000259" key="3">
    <source>
        <dbReference type="Pfam" id="PF20177"/>
    </source>
</evidence>
<feature type="transmembrane region" description="Helical" evidence="2">
    <location>
        <begin position="55"/>
        <end position="75"/>
    </location>
</feature>
<comment type="caution">
    <text evidence="4">The sequence shown here is derived from an EMBL/GenBank/DDBJ whole genome shotgun (WGS) entry which is preliminary data.</text>
</comment>